<dbReference type="InterPro" id="IPR032345">
    <property type="entry name" value="PnbB"/>
</dbReference>
<dbReference type="Pfam" id="PF16155">
    <property type="entry name" value="PnbB"/>
    <property type="match status" value="1"/>
</dbReference>
<evidence type="ECO:0000313" key="2">
    <source>
        <dbReference type="Proteomes" id="UP000510888"/>
    </source>
</evidence>
<name>A0A7I8BIG6_9BURK</name>
<reference evidence="1 2" key="1">
    <citation type="journal article" date="2020" name="Genes (Basel)">
        <title>Genomic Comparison of Insect Gut Symbionts from Divergent Burkholderia Subclades.</title>
        <authorList>
            <person name="Takeshita K."/>
            <person name="Kikuchi Y."/>
        </authorList>
    </citation>
    <scope>NUCLEOTIDE SEQUENCE [LARGE SCALE GENOMIC DNA]</scope>
    <source>
        <strain evidence="1 2">PGU16</strain>
    </source>
</reference>
<dbReference type="EMBL" id="AP023174">
    <property type="protein sequence ID" value="BCF87991.1"/>
    <property type="molecule type" value="Genomic_DNA"/>
</dbReference>
<evidence type="ECO:0000313" key="1">
    <source>
        <dbReference type="EMBL" id="BCF87991.1"/>
    </source>
</evidence>
<organism evidence="1 2">
    <name type="scientific">Paraburkholderia largidicola</name>
    <dbReference type="NCBI Taxonomy" id="3014751"/>
    <lineage>
        <taxon>Bacteria</taxon>
        <taxon>Pseudomonadati</taxon>
        <taxon>Pseudomonadota</taxon>
        <taxon>Betaproteobacteria</taxon>
        <taxon>Burkholderiales</taxon>
        <taxon>Burkholderiaceae</taxon>
        <taxon>Paraburkholderia</taxon>
    </lineage>
</organism>
<dbReference type="AlphaFoldDB" id="A0A7I8BIG6"/>
<keyword evidence="2" id="KW-1185">Reference proteome</keyword>
<dbReference type="Proteomes" id="UP000510888">
    <property type="component" value="Chromosome 1"/>
</dbReference>
<sequence length="163" mass="17431">MSPQEFQRLLQGVTAGVTAQLDGRPLDASLADWLNATWPVGSATYDELADACRVGVTEGWLCNREHGGIRYGRVIKPTPDTHGFSVDVVDMQDIAGPHHVHPHGEIDLIMPLTDGATFDGHPAGWCAYGPGSAHRPTVAHGQALVLYLLPQGAIEFTRDASVA</sequence>
<dbReference type="KEGG" id="plad:PPGU16_10580"/>
<protein>
    <recommendedName>
        <fullName evidence="3">2-hydroxylaminobenzoate mutase</fullName>
    </recommendedName>
</protein>
<gene>
    <name evidence="1" type="ORF">PPGU16_10580</name>
</gene>
<proteinExistence type="predicted"/>
<dbReference type="RefSeq" id="WP_180722021.1">
    <property type="nucleotide sequence ID" value="NZ_AP023174.1"/>
</dbReference>
<evidence type="ECO:0008006" key="3">
    <source>
        <dbReference type="Google" id="ProtNLM"/>
    </source>
</evidence>
<accession>A0A7I8BIG6</accession>